<evidence type="ECO:0008006" key="4">
    <source>
        <dbReference type="Google" id="ProtNLM"/>
    </source>
</evidence>
<feature type="transmembrane region" description="Helical" evidence="2">
    <location>
        <begin position="37"/>
        <end position="57"/>
    </location>
</feature>
<evidence type="ECO:0000313" key="3">
    <source>
        <dbReference type="EMBL" id="ACD11879.1"/>
    </source>
</evidence>
<reference evidence="3" key="1">
    <citation type="submission" date="2007-10" db="EMBL/GenBank/DDBJ databases">
        <title>Classification and functional annotation of ESTs from venom glands of Isometrus maculatus.</title>
        <authorList>
            <person name="Li W."/>
            <person name="Ma Y."/>
            <person name="Zhao R."/>
            <person name="Cao Z."/>
        </authorList>
    </citation>
    <scope>NUCLEOTIDE SEQUENCE</scope>
    <source>
        <tissue evidence="3">Venom gland</tissue>
    </source>
</reference>
<dbReference type="AlphaFoldDB" id="A0A0U1TYD8"/>
<accession>A0A0U1TYD8</accession>
<protein>
    <recommendedName>
        <fullName evidence="4">Mitochondrial cytochrome c oxidase subunit VIc/VIIs domain-containing protein</fullName>
    </recommendedName>
</protein>
<dbReference type="EMBL" id="EU252299">
    <property type="protein sequence ID" value="ACD11879.1"/>
    <property type="molecule type" value="mRNA"/>
</dbReference>
<organism evidence="3">
    <name type="scientific">Isometrus maculatus</name>
    <name type="common">Lesser brown scorpion</name>
    <name type="synonym">Scorpio maculatus</name>
    <dbReference type="NCBI Taxonomy" id="497827"/>
    <lineage>
        <taxon>Eukaryota</taxon>
        <taxon>Metazoa</taxon>
        <taxon>Ecdysozoa</taxon>
        <taxon>Arthropoda</taxon>
        <taxon>Chelicerata</taxon>
        <taxon>Arachnida</taxon>
        <taxon>Scorpiones</taxon>
        <taxon>Buthida</taxon>
        <taxon>Buthoidea</taxon>
        <taxon>Buthidae</taxon>
        <taxon>Isometrus</taxon>
    </lineage>
</organism>
<evidence type="ECO:0000256" key="2">
    <source>
        <dbReference type="SAM" id="Phobius"/>
    </source>
</evidence>
<sequence>GVVCCFFTKMNSEQLRKKKYAIPQLRGTVASKYKNRFVFGAMAVGAMFGIACHYYCYYNYFPSKVRQEERRRYMPGLPPEPKRDLNDDNSGYHL</sequence>
<name>A0A0U1TYD8_ISOMC</name>
<keyword evidence="2" id="KW-0812">Transmembrane</keyword>
<feature type="non-terminal residue" evidence="3">
    <location>
        <position position="1"/>
    </location>
</feature>
<feature type="region of interest" description="Disordered" evidence="1">
    <location>
        <begin position="72"/>
        <end position="94"/>
    </location>
</feature>
<keyword evidence="2" id="KW-1133">Transmembrane helix</keyword>
<keyword evidence="2" id="KW-0472">Membrane</keyword>
<proteinExistence type="evidence at transcript level"/>
<evidence type="ECO:0000256" key="1">
    <source>
        <dbReference type="SAM" id="MobiDB-lite"/>
    </source>
</evidence>